<organism evidence="1 2">
    <name type="scientific">Diploptera punctata</name>
    <name type="common">Pacific beetle cockroach</name>
    <dbReference type="NCBI Taxonomy" id="6984"/>
    <lineage>
        <taxon>Eukaryota</taxon>
        <taxon>Metazoa</taxon>
        <taxon>Ecdysozoa</taxon>
        <taxon>Arthropoda</taxon>
        <taxon>Hexapoda</taxon>
        <taxon>Insecta</taxon>
        <taxon>Pterygota</taxon>
        <taxon>Neoptera</taxon>
        <taxon>Polyneoptera</taxon>
        <taxon>Dictyoptera</taxon>
        <taxon>Blattodea</taxon>
        <taxon>Blaberoidea</taxon>
        <taxon>Blaberidae</taxon>
        <taxon>Diplopterinae</taxon>
        <taxon>Diploptera</taxon>
    </lineage>
</organism>
<sequence>IIKHYKGLHNDCLTLQVTRAKPDKDMSSLHSPTCRRALRNYCNYKASNMLDIPVTPRI</sequence>
<keyword evidence="2" id="KW-1185">Reference proteome</keyword>
<proteinExistence type="predicted"/>
<accession>A0AAD8EDF7</accession>
<evidence type="ECO:0000313" key="2">
    <source>
        <dbReference type="Proteomes" id="UP001233999"/>
    </source>
</evidence>
<protein>
    <submittedName>
        <fullName evidence="1">Uncharacterized protein</fullName>
    </submittedName>
</protein>
<reference evidence="1" key="2">
    <citation type="submission" date="2023-05" db="EMBL/GenBank/DDBJ databases">
        <authorList>
            <person name="Fouks B."/>
        </authorList>
    </citation>
    <scope>NUCLEOTIDE SEQUENCE</scope>
    <source>
        <strain evidence="1">Stay&amp;Tobe</strain>
        <tissue evidence="1">Testes</tissue>
    </source>
</reference>
<dbReference type="Proteomes" id="UP001233999">
    <property type="component" value="Unassembled WGS sequence"/>
</dbReference>
<feature type="non-terminal residue" evidence="1">
    <location>
        <position position="58"/>
    </location>
</feature>
<dbReference type="AlphaFoldDB" id="A0AAD8EDF7"/>
<gene>
    <name evidence="1" type="ORF">L9F63_019903</name>
</gene>
<reference evidence="1" key="1">
    <citation type="journal article" date="2023" name="IScience">
        <title>Live-bearing cockroach genome reveals convergent evolutionary mechanisms linked to viviparity in insects and beyond.</title>
        <authorList>
            <person name="Fouks B."/>
            <person name="Harrison M.C."/>
            <person name="Mikhailova A.A."/>
            <person name="Marchal E."/>
            <person name="English S."/>
            <person name="Carruthers M."/>
            <person name="Jennings E.C."/>
            <person name="Chiamaka E.L."/>
            <person name="Frigard R.A."/>
            <person name="Pippel M."/>
            <person name="Attardo G.M."/>
            <person name="Benoit J.B."/>
            <person name="Bornberg-Bauer E."/>
            <person name="Tobe S.S."/>
        </authorList>
    </citation>
    <scope>NUCLEOTIDE SEQUENCE</scope>
    <source>
        <strain evidence="1">Stay&amp;Tobe</strain>
    </source>
</reference>
<evidence type="ECO:0000313" key="1">
    <source>
        <dbReference type="EMBL" id="KAJ9586465.1"/>
    </source>
</evidence>
<dbReference type="EMBL" id="JASPKZ010007155">
    <property type="protein sequence ID" value="KAJ9586465.1"/>
    <property type="molecule type" value="Genomic_DNA"/>
</dbReference>
<feature type="non-terminal residue" evidence="1">
    <location>
        <position position="1"/>
    </location>
</feature>
<name>A0AAD8EDF7_DIPPU</name>
<comment type="caution">
    <text evidence="1">The sequence shown here is derived from an EMBL/GenBank/DDBJ whole genome shotgun (WGS) entry which is preliminary data.</text>
</comment>